<dbReference type="OrthoDB" id="9816036at2"/>
<evidence type="ECO:0000313" key="3">
    <source>
        <dbReference type="Proteomes" id="UP000190834"/>
    </source>
</evidence>
<dbReference type="EMBL" id="FUXB01000031">
    <property type="protein sequence ID" value="SKA27808.1"/>
    <property type="molecule type" value="Genomic_DNA"/>
</dbReference>
<dbReference type="SMART" id="SM00901">
    <property type="entry name" value="FRG"/>
    <property type="match status" value="1"/>
</dbReference>
<protein>
    <submittedName>
        <fullName evidence="2">FRG domain-containing protein</fullName>
    </submittedName>
</protein>
<dbReference type="Proteomes" id="UP000190834">
    <property type="component" value="Unassembled WGS sequence"/>
</dbReference>
<reference evidence="3" key="1">
    <citation type="submission" date="2017-02" db="EMBL/GenBank/DDBJ databases">
        <authorList>
            <person name="Varghese N."/>
            <person name="Submissions S."/>
        </authorList>
    </citation>
    <scope>NUCLEOTIDE SEQUENCE [LARGE SCALE GENOMIC DNA]</scope>
    <source>
        <strain evidence="3">DSM 19608</strain>
    </source>
</reference>
<accession>A0A1T4SIS1</accession>
<sequence>MKKFRSLSDLINYLKDNDIKNSLFPQIVDGPSFEWIDKGNGGSAIIPSLNKMSSVYVYRGQSKRFSPCVSSLLRGVVRHEDIFAYKIKLAEFKSILDNPRQQLAKEIGLELNLEALAQHYGLKTTHLDVTHSLSVAAFFACCECTDNVWTPVEKGVGVMYRLPFIPGYTCDLVGAQVYPRPKEQMAQSVLVDVNQDFEKMPFVEIYEFEHSYDESEKYFRMFNEGKDLFPFDLLAEKANLVVNDSSLSIETVLRVMEEDDLADEIREDKLNEVKTKLANSGKYSISHRKEYVFSQSELEILANTLDEVKESLLADTGFRFVFAK</sequence>
<dbReference type="Pfam" id="PF08867">
    <property type="entry name" value="FRG"/>
    <property type="match status" value="1"/>
</dbReference>
<dbReference type="GeneID" id="70581911"/>
<dbReference type="STRING" id="1123491.SAMN02745782_03300"/>
<evidence type="ECO:0000259" key="1">
    <source>
        <dbReference type="SMART" id="SM00901"/>
    </source>
</evidence>
<dbReference type="InterPro" id="IPR014966">
    <property type="entry name" value="FRG-dom"/>
</dbReference>
<proteinExistence type="predicted"/>
<keyword evidence="3" id="KW-1185">Reference proteome</keyword>
<dbReference type="RefSeq" id="WP_078927598.1">
    <property type="nucleotide sequence ID" value="NZ_FUXB01000031.1"/>
</dbReference>
<name>A0A1T4SIS1_VIBCI</name>
<dbReference type="AlphaFoldDB" id="A0A1T4SIS1"/>
<gene>
    <name evidence="2" type="ORF">SAMN02745782_03300</name>
</gene>
<feature type="domain" description="FRG" evidence="1">
    <location>
        <begin position="52"/>
        <end position="160"/>
    </location>
</feature>
<organism evidence="2 3">
    <name type="scientific">Vibrio cincinnatiensis DSM 19608</name>
    <dbReference type="NCBI Taxonomy" id="1123491"/>
    <lineage>
        <taxon>Bacteria</taxon>
        <taxon>Pseudomonadati</taxon>
        <taxon>Pseudomonadota</taxon>
        <taxon>Gammaproteobacteria</taxon>
        <taxon>Vibrionales</taxon>
        <taxon>Vibrionaceae</taxon>
        <taxon>Vibrio</taxon>
    </lineage>
</organism>
<evidence type="ECO:0000313" key="2">
    <source>
        <dbReference type="EMBL" id="SKA27808.1"/>
    </source>
</evidence>